<dbReference type="SUPFAM" id="SSF52540">
    <property type="entry name" value="P-loop containing nucleoside triphosphate hydrolases"/>
    <property type="match status" value="1"/>
</dbReference>
<protein>
    <recommendedName>
        <fullName evidence="13">Ferrous iron transport protein B</fullName>
    </recommendedName>
</protein>
<keyword evidence="9" id="KW-0408">Iron</keyword>
<evidence type="ECO:0000256" key="10">
    <source>
        <dbReference type="ARBA" id="ARBA00023065"/>
    </source>
</evidence>
<keyword evidence="5" id="KW-0997">Cell inner membrane</keyword>
<dbReference type="FunFam" id="3.40.50.300:FF:000426">
    <property type="entry name" value="Ferrous iron transport protein B"/>
    <property type="match status" value="1"/>
</dbReference>
<evidence type="ECO:0000256" key="6">
    <source>
        <dbReference type="ARBA" id="ARBA00022692"/>
    </source>
</evidence>
<keyword evidence="11" id="KW-0342">GTP-binding</keyword>
<dbReference type="InterPro" id="IPR011642">
    <property type="entry name" value="Gate_dom"/>
</dbReference>
<dbReference type="PROSITE" id="PS51711">
    <property type="entry name" value="G_FEOB"/>
    <property type="match status" value="1"/>
</dbReference>
<keyword evidence="6 14" id="KW-0812">Transmembrane</keyword>
<gene>
    <name evidence="16" type="primary">feoB_3</name>
    <name evidence="16" type="ORF">SDC9_05390</name>
</gene>
<evidence type="ECO:0000256" key="8">
    <source>
        <dbReference type="ARBA" id="ARBA00022989"/>
    </source>
</evidence>
<dbReference type="Pfam" id="PF07664">
    <property type="entry name" value="FeoB_C"/>
    <property type="match status" value="1"/>
</dbReference>
<keyword evidence="7" id="KW-0547">Nucleotide-binding</keyword>
<dbReference type="InterPro" id="IPR003373">
    <property type="entry name" value="Fe2_transport_prot-B"/>
</dbReference>
<dbReference type="PANTHER" id="PTHR43185">
    <property type="entry name" value="FERROUS IRON TRANSPORT PROTEIN B"/>
    <property type="match status" value="1"/>
</dbReference>
<comment type="caution">
    <text evidence="16">The sequence shown here is derived from an EMBL/GenBank/DDBJ whole genome shotgun (WGS) entry which is preliminary data.</text>
</comment>
<feature type="transmembrane region" description="Helical" evidence="14">
    <location>
        <begin position="366"/>
        <end position="391"/>
    </location>
</feature>
<evidence type="ECO:0000256" key="4">
    <source>
        <dbReference type="ARBA" id="ARBA00022496"/>
    </source>
</evidence>
<evidence type="ECO:0000256" key="12">
    <source>
        <dbReference type="ARBA" id="ARBA00023136"/>
    </source>
</evidence>
<evidence type="ECO:0000313" key="16">
    <source>
        <dbReference type="EMBL" id="MPL59834.1"/>
    </source>
</evidence>
<evidence type="ECO:0000256" key="13">
    <source>
        <dbReference type="ARBA" id="ARBA00031200"/>
    </source>
</evidence>
<feature type="transmembrane region" description="Helical" evidence="14">
    <location>
        <begin position="670"/>
        <end position="689"/>
    </location>
</feature>
<dbReference type="InterPro" id="IPR050860">
    <property type="entry name" value="FeoB_GTPase"/>
</dbReference>
<dbReference type="GO" id="GO:0005886">
    <property type="term" value="C:plasma membrane"/>
    <property type="evidence" value="ECO:0007669"/>
    <property type="project" value="UniProtKB-SubCell"/>
</dbReference>
<dbReference type="Pfam" id="PF07670">
    <property type="entry name" value="Gate"/>
    <property type="match status" value="2"/>
</dbReference>
<keyword evidence="12 14" id="KW-0472">Membrane</keyword>
<evidence type="ECO:0000256" key="14">
    <source>
        <dbReference type="SAM" id="Phobius"/>
    </source>
</evidence>
<keyword evidence="3" id="KW-1003">Cell membrane</keyword>
<evidence type="ECO:0000259" key="15">
    <source>
        <dbReference type="PROSITE" id="PS51711"/>
    </source>
</evidence>
<dbReference type="AlphaFoldDB" id="A0A644SZ34"/>
<feature type="transmembrane region" description="Helical" evidence="14">
    <location>
        <begin position="478"/>
        <end position="497"/>
    </location>
</feature>
<feature type="domain" description="FeoB-type G" evidence="15">
    <location>
        <begin position="4"/>
        <end position="166"/>
    </location>
</feature>
<evidence type="ECO:0000256" key="2">
    <source>
        <dbReference type="ARBA" id="ARBA00022448"/>
    </source>
</evidence>
<keyword evidence="2" id="KW-0813">Transport</keyword>
<dbReference type="InterPro" id="IPR041069">
    <property type="entry name" value="FeoB_Cyto"/>
</dbReference>
<reference evidence="16" key="1">
    <citation type="submission" date="2019-08" db="EMBL/GenBank/DDBJ databases">
        <authorList>
            <person name="Kucharzyk K."/>
            <person name="Murdoch R.W."/>
            <person name="Higgins S."/>
            <person name="Loffler F."/>
        </authorList>
    </citation>
    <scope>NUCLEOTIDE SEQUENCE</scope>
</reference>
<dbReference type="InterPro" id="IPR030389">
    <property type="entry name" value="G_FEOB_dom"/>
</dbReference>
<dbReference type="GO" id="GO:0005525">
    <property type="term" value="F:GTP binding"/>
    <property type="evidence" value="ECO:0007669"/>
    <property type="project" value="UniProtKB-KW"/>
</dbReference>
<keyword evidence="10" id="KW-0406">Ion transport</keyword>
<dbReference type="Gene3D" id="1.10.287.1770">
    <property type="match status" value="1"/>
</dbReference>
<evidence type="ECO:0000256" key="7">
    <source>
        <dbReference type="ARBA" id="ARBA00022741"/>
    </source>
</evidence>
<dbReference type="GO" id="GO:0015093">
    <property type="term" value="F:ferrous iron transmembrane transporter activity"/>
    <property type="evidence" value="ECO:0007669"/>
    <property type="project" value="InterPro"/>
</dbReference>
<sequence>MKKNLSIALAGNPNAGKTSLFNAITGSHHKVGNYPGVTVEKREGFVDHGDLRFKIVDLPGIYSLTAYSLDEVVARDFLLEERPDIVVDVLDSTNLERNLYLCLQFQELGIPVVGALNMTDEAEEKGISIDERLLSESLGIPFVKTVGTSGKGIKTLLDECVALLASTPPKGEKEDREAGIAKGSKKAGAPLKTAHYGQEIESRLEPLTELVSSDKDFSARYPARWLAIKLLENDENAIKKAREHSRGGEILVKAEADRAWITSHFGKDSEIVITEQRYGYIRGATREALTQSTHPHFSPTEFIDRLTMNHFLGLPLFFLIIWGIFKLTFALGEYPAALLETLFGSLADLARILLPEGFFRSLLIDGIIGGVGGVFSFVPLIVILFLCISILEDTGYMSRAAFLTDKALHAFGLHGQSFMPLMLGFGCTVPAIMATRTLKSPKDRIATILAVPFMSCGAKLPVYVLLAGTFFPDNADNVVMLMYLGGVALSMLSTILLKKTVLRGPSTAFVMELPPYRLPTWKGVFWHVWGKTLSYIRKAGTVILVASIAIWAITTFPQPGDEAERTQVLAADFSAARPEASLEERDLAVGRALEEYRLEYSLAGRIGRIIEPVIRPLGFNWKLGVALVPSFSAKELVVSTLGILYGGGAEGEDNESLRQALRRDPGMNRLTALTFMVFILIMPPCLASLATIRSEAGGKWLLFQVLYSLTLAWIGAFIVRQVALPFLIITGSVI</sequence>
<evidence type="ECO:0000256" key="1">
    <source>
        <dbReference type="ARBA" id="ARBA00004429"/>
    </source>
</evidence>
<evidence type="ECO:0000256" key="11">
    <source>
        <dbReference type="ARBA" id="ARBA00023134"/>
    </source>
</evidence>
<keyword evidence="8 14" id="KW-1133">Transmembrane helix</keyword>
<dbReference type="InterPro" id="IPR027417">
    <property type="entry name" value="P-loop_NTPase"/>
</dbReference>
<dbReference type="Pfam" id="PF17910">
    <property type="entry name" value="FeoB_Cyto"/>
    <property type="match status" value="1"/>
</dbReference>
<feature type="transmembrane region" description="Helical" evidence="14">
    <location>
        <begin position="445"/>
        <end position="466"/>
    </location>
</feature>
<dbReference type="Gene3D" id="3.40.50.300">
    <property type="entry name" value="P-loop containing nucleotide triphosphate hydrolases"/>
    <property type="match status" value="1"/>
</dbReference>
<dbReference type="InterPro" id="IPR011640">
    <property type="entry name" value="Fe2_transport_prot_B_C"/>
</dbReference>
<feature type="transmembrane region" description="Helical" evidence="14">
    <location>
        <begin position="701"/>
        <end position="719"/>
    </location>
</feature>
<dbReference type="CDD" id="cd01879">
    <property type="entry name" value="FeoB"/>
    <property type="match status" value="1"/>
</dbReference>
<keyword evidence="4" id="KW-0410">Iron transport</keyword>
<organism evidence="16">
    <name type="scientific">bioreactor metagenome</name>
    <dbReference type="NCBI Taxonomy" id="1076179"/>
    <lineage>
        <taxon>unclassified sequences</taxon>
        <taxon>metagenomes</taxon>
        <taxon>ecological metagenomes</taxon>
    </lineage>
</organism>
<dbReference type="NCBIfam" id="TIGR00437">
    <property type="entry name" value="feoB"/>
    <property type="match status" value="1"/>
</dbReference>
<name>A0A644SZ34_9ZZZZ</name>
<dbReference type="PANTHER" id="PTHR43185:SF1">
    <property type="entry name" value="FE(2+) TRANSPORTER FEOB"/>
    <property type="match status" value="1"/>
</dbReference>
<evidence type="ECO:0000256" key="5">
    <source>
        <dbReference type="ARBA" id="ARBA00022519"/>
    </source>
</evidence>
<proteinExistence type="predicted"/>
<dbReference type="InterPro" id="IPR006073">
    <property type="entry name" value="GTP-bd"/>
</dbReference>
<comment type="subcellular location">
    <subcellularLocation>
        <location evidence="1">Cell inner membrane</location>
        <topology evidence="1">Multi-pass membrane protein</topology>
    </subcellularLocation>
</comment>
<evidence type="ECO:0000256" key="9">
    <source>
        <dbReference type="ARBA" id="ARBA00023004"/>
    </source>
</evidence>
<accession>A0A644SZ34</accession>
<feature type="transmembrane region" description="Helical" evidence="14">
    <location>
        <begin position="311"/>
        <end position="331"/>
    </location>
</feature>
<dbReference type="EMBL" id="VSSQ01000010">
    <property type="protein sequence ID" value="MPL59834.1"/>
    <property type="molecule type" value="Genomic_DNA"/>
</dbReference>
<dbReference type="Pfam" id="PF02421">
    <property type="entry name" value="FeoB_N"/>
    <property type="match status" value="1"/>
</dbReference>
<dbReference type="PRINTS" id="PR00326">
    <property type="entry name" value="GTP1OBG"/>
</dbReference>
<evidence type="ECO:0000256" key="3">
    <source>
        <dbReference type="ARBA" id="ARBA00022475"/>
    </source>
</evidence>